<name>A0A4R5L2K2_9MICC</name>
<dbReference type="SMART" id="SM01217">
    <property type="entry name" value="Fn3_like"/>
    <property type="match status" value="1"/>
</dbReference>
<dbReference type="PANTHER" id="PTHR42715">
    <property type="entry name" value="BETA-GLUCOSIDASE"/>
    <property type="match status" value="1"/>
</dbReference>
<dbReference type="Proteomes" id="UP000295511">
    <property type="component" value="Unassembled WGS sequence"/>
</dbReference>
<dbReference type="InterPro" id="IPR026891">
    <property type="entry name" value="Fn3-like"/>
</dbReference>
<accession>A0A4R5L2K2</accession>
<reference evidence="4 5" key="1">
    <citation type="submission" date="2019-03" db="EMBL/GenBank/DDBJ databases">
        <title>Whole genome sequence of Arthrobacter sp JH1-1.</title>
        <authorList>
            <person name="Trinh H.N."/>
        </authorList>
    </citation>
    <scope>NUCLEOTIDE SEQUENCE [LARGE SCALE GENOMIC DNA]</scope>
    <source>
        <strain evidence="4 5">JH1-1</strain>
    </source>
</reference>
<sequence>MPSVLSRLTSAIERPAAWLAGFAKIFLEAGCTQRIEIPISRRAYEHWNASRQSWEIENGAFLVQVGSSIADVQAAGTVVQ</sequence>
<dbReference type="Pfam" id="PF14310">
    <property type="entry name" value="Fn3-like"/>
    <property type="match status" value="1"/>
</dbReference>
<dbReference type="InterPro" id="IPR050288">
    <property type="entry name" value="Cellulose_deg_GH3"/>
</dbReference>
<protein>
    <recommendedName>
        <fullName evidence="3">Fibronectin type III-like domain-containing protein</fullName>
    </recommendedName>
</protein>
<dbReference type="InterPro" id="IPR013783">
    <property type="entry name" value="Ig-like_fold"/>
</dbReference>
<dbReference type="RefSeq" id="WP_133202490.1">
    <property type="nucleotide sequence ID" value="NZ_SMRU01000001.1"/>
</dbReference>
<proteinExistence type="inferred from homology"/>
<comment type="similarity">
    <text evidence="1">Belongs to the glycosyl hydrolase 3 family.</text>
</comment>
<dbReference type="AlphaFoldDB" id="A0A4R5L2K2"/>
<dbReference type="EMBL" id="SMRU01000001">
    <property type="protein sequence ID" value="TDG01822.1"/>
    <property type="molecule type" value="Genomic_DNA"/>
</dbReference>
<feature type="domain" description="Fibronectin type III-like" evidence="3">
    <location>
        <begin position="5"/>
        <end position="69"/>
    </location>
</feature>
<evidence type="ECO:0000256" key="2">
    <source>
        <dbReference type="ARBA" id="ARBA00022801"/>
    </source>
</evidence>
<gene>
    <name evidence="4" type="ORF">E1809_00510</name>
</gene>
<evidence type="ECO:0000259" key="3">
    <source>
        <dbReference type="SMART" id="SM01217"/>
    </source>
</evidence>
<dbReference type="PANTHER" id="PTHR42715:SF10">
    <property type="entry name" value="BETA-GLUCOSIDASE"/>
    <property type="match status" value="1"/>
</dbReference>
<dbReference type="GO" id="GO:0016787">
    <property type="term" value="F:hydrolase activity"/>
    <property type="evidence" value="ECO:0007669"/>
    <property type="project" value="UniProtKB-KW"/>
</dbReference>
<comment type="caution">
    <text evidence="4">The sequence shown here is derived from an EMBL/GenBank/DDBJ whole genome shotgun (WGS) entry which is preliminary data.</text>
</comment>
<evidence type="ECO:0000313" key="5">
    <source>
        <dbReference type="Proteomes" id="UP000295511"/>
    </source>
</evidence>
<organism evidence="4 5">
    <name type="scientific">Arthrobacter terricola</name>
    <dbReference type="NCBI Taxonomy" id="2547396"/>
    <lineage>
        <taxon>Bacteria</taxon>
        <taxon>Bacillati</taxon>
        <taxon>Actinomycetota</taxon>
        <taxon>Actinomycetes</taxon>
        <taxon>Micrococcales</taxon>
        <taxon>Micrococcaceae</taxon>
        <taxon>Arthrobacter</taxon>
    </lineage>
</organism>
<evidence type="ECO:0000256" key="1">
    <source>
        <dbReference type="ARBA" id="ARBA00005336"/>
    </source>
</evidence>
<dbReference type="GO" id="GO:0005975">
    <property type="term" value="P:carbohydrate metabolic process"/>
    <property type="evidence" value="ECO:0007669"/>
    <property type="project" value="UniProtKB-ARBA"/>
</dbReference>
<keyword evidence="5" id="KW-1185">Reference proteome</keyword>
<dbReference type="Gene3D" id="2.60.40.10">
    <property type="entry name" value="Immunoglobulins"/>
    <property type="match status" value="1"/>
</dbReference>
<evidence type="ECO:0000313" key="4">
    <source>
        <dbReference type="EMBL" id="TDG01822.1"/>
    </source>
</evidence>
<keyword evidence="2" id="KW-0378">Hydrolase</keyword>